<name>X7F9F8_9RHOB</name>
<evidence type="ECO:0000313" key="2">
    <source>
        <dbReference type="Proteomes" id="UP000023430"/>
    </source>
</evidence>
<protein>
    <submittedName>
        <fullName evidence="1">Uncharacterized protein</fullName>
    </submittedName>
</protein>
<sequence length="62" mass="6615">MNSTRSSGSPIEAGYFELSDRSNIRLLAAVLDACEKNNVDRATAEAVAVDSLSIFKRGSRGP</sequence>
<evidence type="ECO:0000313" key="1">
    <source>
        <dbReference type="EMBL" id="ETX29435.1"/>
    </source>
</evidence>
<dbReference type="EMBL" id="JAME01000009">
    <property type="protein sequence ID" value="ETX29435.1"/>
    <property type="molecule type" value="Genomic_DNA"/>
</dbReference>
<organism evidence="1 2">
    <name type="scientific">Roseivivax isoporae LMG 25204</name>
    <dbReference type="NCBI Taxonomy" id="1449351"/>
    <lineage>
        <taxon>Bacteria</taxon>
        <taxon>Pseudomonadati</taxon>
        <taxon>Pseudomonadota</taxon>
        <taxon>Alphaproteobacteria</taxon>
        <taxon>Rhodobacterales</taxon>
        <taxon>Roseobacteraceae</taxon>
        <taxon>Roseivivax</taxon>
    </lineage>
</organism>
<accession>X7F9F8</accession>
<comment type="caution">
    <text evidence="1">The sequence shown here is derived from an EMBL/GenBank/DDBJ whole genome shotgun (WGS) entry which is preliminary data.</text>
</comment>
<reference evidence="1 2" key="1">
    <citation type="submission" date="2014-01" db="EMBL/GenBank/DDBJ databases">
        <title>Roseivivax isoporae LMG 25204 Genome Sequencing.</title>
        <authorList>
            <person name="Lai Q."/>
            <person name="Li G."/>
            <person name="Shao Z."/>
        </authorList>
    </citation>
    <scope>NUCLEOTIDE SEQUENCE [LARGE SCALE GENOMIC DNA]</scope>
    <source>
        <strain evidence="1 2">LMG 25204</strain>
    </source>
</reference>
<keyword evidence="2" id="KW-1185">Reference proteome</keyword>
<dbReference type="RefSeq" id="WP_043768664.1">
    <property type="nucleotide sequence ID" value="NZ_JAME01000009.1"/>
</dbReference>
<dbReference type="STRING" id="1449351.RISW2_23150"/>
<gene>
    <name evidence="1" type="ORF">RISW2_23150</name>
</gene>
<dbReference type="AlphaFoldDB" id="X7F9F8"/>
<dbReference type="Proteomes" id="UP000023430">
    <property type="component" value="Unassembled WGS sequence"/>
</dbReference>
<proteinExistence type="predicted"/>